<comment type="caution">
    <text evidence="1">The sequence shown here is derived from an EMBL/GenBank/DDBJ whole genome shotgun (WGS) entry which is preliminary data.</text>
</comment>
<evidence type="ECO:0000313" key="2">
    <source>
        <dbReference type="Proteomes" id="UP000734854"/>
    </source>
</evidence>
<protein>
    <submittedName>
        <fullName evidence="1">Uncharacterized protein</fullName>
    </submittedName>
</protein>
<dbReference type="EMBL" id="JACMSC010000011">
    <property type="protein sequence ID" value="KAG6501632.1"/>
    <property type="molecule type" value="Genomic_DNA"/>
</dbReference>
<dbReference type="Pfam" id="PF05553">
    <property type="entry name" value="DUF761"/>
    <property type="match status" value="1"/>
</dbReference>
<proteinExistence type="predicted"/>
<accession>A0A8J5GIT7</accession>
<gene>
    <name evidence="1" type="ORF">ZIOFF_041515</name>
</gene>
<dbReference type="OrthoDB" id="696337at2759"/>
<reference evidence="1 2" key="1">
    <citation type="submission" date="2020-08" db="EMBL/GenBank/DDBJ databases">
        <title>Plant Genome Project.</title>
        <authorList>
            <person name="Zhang R.-G."/>
        </authorList>
    </citation>
    <scope>NUCLEOTIDE SEQUENCE [LARGE SCALE GENOMIC DNA]</scope>
    <source>
        <tissue evidence="1">Rhizome</tissue>
    </source>
</reference>
<sequence>MDPSLAKRVSDVIRAAFCMIRKGFSKHCRLIVELHLLLRRGKLAGKAIGKLLLHHQHHPAEADAAGFPVDPARLSFYRREDVEFSCCSTPSPAAAAFFLSKRRPGQRRGDCAAAVLAKEFEELMRAAPSPSAEASLFGQSSAGERLRIADSPFPATDEEEAGGGPVDWEAEAFIMWFREQLRLQRSLPATPECRGKAPA</sequence>
<dbReference type="PANTHER" id="PTHR33265">
    <property type="entry name" value="AVR9/CF-9 RAPIDLY ELICITED PROTEIN-RELATED"/>
    <property type="match status" value="1"/>
</dbReference>
<dbReference type="AlphaFoldDB" id="A0A8J5GIT7"/>
<dbReference type="Proteomes" id="UP000734854">
    <property type="component" value="Unassembled WGS sequence"/>
</dbReference>
<dbReference type="PANTHER" id="PTHR33265:SF26">
    <property type="entry name" value="OS06G0554600 PROTEIN"/>
    <property type="match status" value="1"/>
</dbReference>
<name>A0A8J5GIT7_ZINOF</name>
<dbReference type="InterPro" id="IPR008480">
    <property type="entry name" value="DUF761_pln"/>
</dbReference>
<keyword evidence="2" id="KW-1185">Reference proteome</keyword>
<evidence type="ECO:0000313" key="1">
    <source>
        <dbReference type="EMBL" id="KAG6501632.1"/>
    </source>
</evidence>
<organism evidence="1 2">
    <name type="scientific">Zingiber officinale</name>
    <name type="common">Ginger</name>
    <name type="synonym">Amomum zingiber</name>
    <dbReference type="NCBI Taxonomy" id="94328"/>
    <lineage>
        <taxon>Eukaryota</taxon>
        <taxon>Viridiplantae</taxon>
        <taxon>Streptophyta</taxon>
        <taxon>Embryophyta</taxon>
        <taxon>Tracheophyta</taxon>
        <taxon>Spermatophyta</taxon>
        <taxon>Magnoliopsida</taxon>
        <taxon>Liliopsida</taxon>
        <taxon>Zingiberales</taxon>
        <taxon>Zingiberaceae</taxon>
        <taxon>Zingiber</taxon>
    </lineage>
</organism>